<evidence type="ECO:0000313" key="3">
    <source>
        <dbReference type="Proteomes" id="UP000184267"/>
    </source>
</evidence>
<dbReference type="OrthoDB" id="2648256at2759"/>
<proteinExistence type="predicted"/>
<evidence type="ECO:0000313" key="2">
    <source>
        <dbReference type="EMBL" id="OJT11854.1"/>
    </source>
</evidence>
<gene>
    <name evidence="2" type="ORF">TRAPUB_11599</name>
</gene>
<organism evidence="2 3">
    <name type="scientific">Trametes pubescens</name>
    <name type="common">White-rot fungus</name>
    <dbReference type="NCBI Taxonomy" id="154538"/>
    <lineage>
        <taxon>Eukaryota</taxon>
        <taxon>Fungi</taxon>
        <taxon>Dikarya</taxon>
        <taxon>Basidiomycota</taxon>
        <taxon>Agaricomycotina</taxon>
        <taxon>Agaricomycetes</taxon>
        <taxon>Polyporales</taxon>
        <taxon>Polyporaceae</taxon>
        <taxon>Trametes</taxon>
    </lineage>
</organism>
<reference evidence="2 3" key="1">
    <citation type="submission" date="2016-10" db="EMBL/GenBank/DDBJ databases">
        <title>Genome sequence of the basidiomycete white-rot fungus Trametes pubescens.</title>
        <authorList>
            <person name="Makela M.R."/>
            <person name="Granchi Z."/>
            <person name="Peng M."/>
            <person name="De Vries R.P."/>
            <person name="Grigoriev I."/>
            <person name="Riley R."/>
            <person name="Hilden K."/>
        </authorList>
    </citation>
    <scope>NUCLEOTIDE SEQUENCE [LARGE SCALE GENOMIC DNA]</scope>
    <source>
        <strain evidence="2 3">FBCC735</strain>
    </source>
</reference>
<feature type="region of interest" description="Disordered" evidence="1">
    <location>
        <begin position="78"/>
        <end position="167"/>
    </location>
</feature>
<feature type="compositionally biased region" description="Basic residues" evidence="1">
    <location>
        <begin position="146"/>
        <end position="164"/>
    </location>
</feature>
<protein>
    <submittedName>
        <fullName evidence="2">Uncharacterized protein</fullName>
    </submittedName>
</protein>
<dbReference type="EMBL" id="MNAD01000565">
    <property type="protein sequence ID" value="OJT11854.1"/>
    <property type="molecule type" value="Genomic_DNA"/>
</dbReference>
<accession>A0A1M2VW62</accession>
<dbReference type="AlphaFoldDB" id="A0A1M2VW62"/>
<comment type="caution">
    <text evidence="2">The sequence shown here is derived from an EMBL/GenBank/DDBJ whole genome shotgun (WGS) entry which is preliminary data.</text>
</comment>
<sequence length="432" mass="48275">MCAVPDTRSKHVSHPSATKLLDSNNTAIPEIAQHAHSKTTAQHGELTIATASTSSGVAVVAGNDFITSAARSQCLVAEGNSDSGATEPEGTSGSQRQRHKVTVTEVEDEDAPASSTENDAYSSSDKEPCELSTESEASKPDQGTSSKRKKSQRCKKSKERKQQKKNYGSIEVEVMDINTPILSVHRDKSKDVDRFFSPAYTEGGKRTFKHNLTNLSKRLNGPFVKGTVNLTCDMWQASTVDGYFAVTGLWIEEKVPGEWKLETTPFGFVRLNYTLTRKRLREALYRVVARLKIKHKFVTKMAHTEKDHVKRQKFDDLQLSTDKWNQVEQCQDLLVADIIEALQCMKSMYHHDILFRDLPSLLTEPDLEHSDPDIVDAIEDVEETGWDDYVEDLNDDEAVGMCVLEDVVTIALLLHNYTVLTESYVSYLKALA</sequence>
<keyword evidence="3" id="KW-1185">Reference proteome</keyword>
<dbReference type="Proteomes" id="UP000184267">
    <property type="component" value="Unassembled WGS sequence"/>
</dbReference>
<name>A0A1M2VW62_TRAPU</name>
<feature type="compositionally biased region" description="Polar residues" evidence="1">
    <location>
        <begin position="80"/>
        <end position="95"/>
    </location>
</feature>
<evidence type="ECO:0000256" key="1">
    <source>
        <dbReference type="SAM" id="MobiDB-lite"/>
    </source>
</evidence>
<feature type="compositionally biased region" description="Polar residues" evidence="1">
    <location>
        <begin position="113"/>
        <end position="123"/>
    </location>
</feature>